<accession>A0ABR1HAS5</accession>
<organism evidence="1 2">
    <name type="scientific">Neonectria punicea</name>
    <dbReference type="NCBI Taxonomy" id="979145"/>
    <lineage>
        <taxon>Eukaryota</taxon>
        <taxon>Fungi</taxon>
        <taxon>Dikarya</taxon>
        <taxon>Ascomycota</taxon>
        <taxon>Pezizomycotina</taxon>
        <taxon>Sordariomycetes</taxon>
        <taxon>Hypocreomycetidae</taxon>
        <taxon>Hypocreales</taxon>
        <taxon>Nectriaceae</taxon>
        <taxon>Neonectria</taxon>
    </lineage>
</organism>
<evidence type="ECO:0000313" key="2">
    <source>
        <dbReference type="Proteomes" id="UP001498476"/>
    </source>
</evidence>
<evidence type="ECO:0000313" key="1">
    <source>
        <dbReference type="EMBL" id="KAK7418166.1"/>
    </source>
</evidence>
<reference evidence="1 2" key="1">
    <citation type="journal article" date="2025" name="Microbiol. Resour. Announc.">
        <title>Draft genome sequences for Neonectria magnoliae and Neonectria punicea, canker pathogens of Liriodendron tulipifera and Acer saccharum in West Virginia.</title>
        <authorList>
            <person name="Petronek H.M."/>
            <person name="Kasson M.T."/>
            <person name="Metheny A.M."/>
            <person name="Stauder C.M."/>
            <person name="Lovett B."/>
            <person name="Lynch S.C."/>
            <person name="Garnas J.R."/>
            <person name="Kasson L.R."/>
            <person name="Stajich J.E."/>
        </authorList>
    </citation>
    <scope>NUCLEOTIDE SEQUENCE [LARGE SCALE GENOMIC DNA]</scope>
    <source>
        <strain evidence="1 2">NRRL 64653</strain>
    </source>
</reference>
<sequence length="276" mass="32234">MPKQRVPRAIPKELPLCDGPKLGLFQHHASNIQWFERLGGDDEGTPAEGYVFRAKIRNQEYAIKIFKFYDPRSNECFWEPLLGDDVSLETIAYYTDPFYSECRAYGRIQQGIKKRELKPDIVIPCHGFFFLREMDERILDSRNINLELDKVDHNYQRSTVGGYRVRAIVKDLASAGPGVNRQSLRRILEDIVKLNSLRIYNMDIRLENYRDGKLVDFGASWTEPHILLDELDDETATEYRIADRAMFDRMVKDEGIANPKRIVALHRMKLRPRRPS</sequence>
<dbReference type="InterPro" id="IPR025213">
    <property type="entry name" value="Sim4_Fta2"/>
</dbReference>
<dbReference type="Pfam" id="PF13095">
    <property type="entry name" value="FTA2"/>
    <property type="match status" value="1"/>
</dbReference>
<evidence type="ECO:0008006" key="3">
    <source>
        <dbReference type="Google" id="ProtNLM"/>
    </source>
</evidence>
<comment type="caution">
    <text evidence="1">The sequence shown here is derived from an EMBL/GenBank/DDBJ whole genome shotgun (WGS) entry which is preliminary data.</text>
</comment>
<gene>
    <name evidence="1" type="ORF">QQX98_004141</name>
</gene>
<keyword evidence="2" id="KW-1185">Reference proteome</keyword>
<proteinExistence type="predicted"/>
<name>A0ABR1HAS5_9HYPO</name>
<dbReference type="EMBL" id="JAZAVJ010000050">
    <property type="protein sequence ID" value="KAK7418166.1"/>
    <property type="molecule type" value="Genomic_DNA"/>
</dbReference>
<dbReference type="Proteomes" id="UP001498476">
    <property type="component" value="Unassembled WGS sequence"/>
</dbReference>
<protein>
    <recommendedName>
        <fullName evidence="3">Protein kinase domain-containing protein</fullName>
    </recommendedName>
</protein>